<keyword evidence="2" id="KW-1185">Reference proteome</keyword>
<dbReference type="EMBL" id="CM039435">
    <property type="protein sequence ID" value="KAI4316027.1"/>
    <property type="molecule type" value="Genomic_DNA"/>
</dbReference>
<protein>
    <submittedName>
        <fullName evidence="1">Uncharacterized protein</fullName>
    </submittedName>
</protein>
<proteinExistence type="predicted"/>
<evidence type="ECO:0000313" key="1">
    <source>
        <dbReference type="EMBL" id="KAI4316027.1"/>
    </source>
</evidence>
<dbReference type="Proteomes" id="UP000828941">
    <property type="component" value="Chromosome 10"/>
</dbReference>
<reference evidence="1 2" key="1">
    <citation type="journal article" date="2022" name="DNA Res.">
        <title>Chromosomal-level genome assembly of the orchid tree Bauhinia variegata (Leguminosae; Cercidoideae) supports the allotetraploid origin hypothesis of Bauhinia.</title>
        <authorList>
            <person name="Zhong Y."/>
            <person name="Chen Y."/>
            <person name="Zheng D."/>
            <person name="Pang J."/>
            <person name="Liu Y."/>
            <person name="Luo S."/>
            <person name="Meng S."/>
            <person name="Qian L."/>
            <person name="Wei D."/>
            <person name="Dai S."/>
            <person name="Zhou R."/>
        </authorList>
    </citation>
    <scope>NUCLEOTIDE SEQUENCE [LARGE SCALE GENOMIC DNA]</scope>
    <source>
        <strain evidence="1">BV-YZ2020</strain>
    </source>
</reference>
<organism evidence="1 2">
    <name type="scientific">Bauhinia variegata</name>
    <name type="common">Purple orchid tree</name>
    <name type="synonym">Phanera variegata</name>
    <dbReference type="NCBI Taxonomy" id="167791"/>
    <lineage>
        <taxon>Eukaryota</taxon>
        <taxon>Viridiplantae</taxon>
        <taxon>Streptophyta</taxon>
        <taxon>Embryophyta</taxon>
        <taxon>Tracheophyta</taxon>
        <taxon>Spermatophyta</taxon>
        <taxon>Magnoliopsida</taxon>
        <taxon>eudicotyledons</taxon>
        <taxon>Gunneridae</taxon>
        <taxon>Pentapetalae</taxon>
        <taxon>rosids</taxon>
        <taxon>fabids</taxon>
        <taxon>Fabales</taxon>
        <taxon>Fabaceae</taxon>
        <taxon>Cercidoideae</taxon>
        <taxon>Cercideae</taxon>
        <taxon>Bauhiniinae</taxon>
        <taxon>Bauhinia</taxon>
    </lineage>
</organism>
<name>A0ACB9LWA9_BAUVA</name>
<accession>A0ACB9LWA9</accession>
<comment type="caution">
    <text evidence="1">The sequence shown here is derived from an EMBL/GenBank/DDBJ whole genome shotgun (WGS) entry which is preliminary data.</text>
</comment>
<evidence type="ECO:0000313" key="2">
    <source>
        <dbReference type="Proteomes" id="UP000828941"/>
    </source>
</evidence>
<gene>
    <name evidence="1" type="ORF">L6164_024047</name>
</gene>
<sequence>MAPDYSLSSPHSPKRSPRISGSTERKSPTIHSSPSQSQQPTRLPPLPPRPATAISPGSQPPNCKRTTSCKSRNPTAANTQITQPSGTNSQTVQESGPQENPTNGSRDDDGVHQDPQLPAASPDRQIIRELFPAIEQELLRTGQALPQGLMEALCFLPSSPPHVRRTIARPLGIPANTIGPLSPESISSNDGEADRRANNEVIVSQMVFSRFAPQDDDLDYDIWVGPPPGYYKLNVAVTLCYSGGVQMLGLGAVVRDNFGVAQAAMSLLWNNLNTLPAESLIYDMGIVYSLLWGYERLIAETESPLLVQQYRAFAQNPGLHFGSFTYFYARVVRPDANTVAHRFARMAPLVETVFWTAQDIANFFGSNSMPH</sequence>